<dbReference type="Gene3D" id="3.40.50.2020">
    <property type="match status" value="1"/>
</dbReference>
<protein>
    <submittedName>
        <fullName evidence="2">Phosphoribosyl transferase</fullName>
    </submittedName>
</protein>
<feature type="domain" description="Phosphoribosyltransferase" evidence="1">
    <location>
        <begin position="53"/>
        <end position="202"/>
    </location>
</feature>
<dbReference type="NCBIfam" id="NF001097">
    <property type="entry name" value="PRK00129.1"/>
    <property type="match status" value="1"/>
</dbReference>
<dbReference type="AlphaFoldDB" id="A0A146EX77"/>
<evidence type="ECO:0000259" key="1">
    <source>
        <dbReference type="Pfam" id="PF14681"/>
    </source>
</evidence>
<organism evidence="2 3">
    <name type="scientific">Aspergillus kawachii</name>
    <name type="common">White koji mold</name>
    <name type="synonym">Aspergillus awamori var. kawachi</name>
    <dbReference type="NCBI Taxonomy" id="1069201"/>
    <lineage>
        <taxon>Eukaryota</taxon>
        <taxon>Fungi</taxon>
        <taxon>Dikarya</taxon>
        <taxon>Ascomycota</taxon>
        <taxon>Pezizomycotina</taxon>
        <taxon>Eurotiomycetes</taxon>
        <taxon>Eurotiomycetidae</taxon>
        <taxon>Eurotiales</taxon>
        <taxon>Aspergillaceae</taxon>
        <taxon>Aspergillus</taxon>
        <taxon>Aspergillus subgen. Circumdati</taxon>
    </lineage>
</organism>
<dbReference type="SUPFAM" id="SSF53271">
    <property type="entry name" value="PRTase-like"/>
    <property type="match status" value="1"/>
</dbReference>
<name>A0A146EX77_ASPKA</name>
<evidence type="ECO:0000313" key="2">
    <source>
        <dbReference type="EMBL" id="GAT18627.1"/>
    </source>
</evidence>
<gene>
    <name evidence="2" type="ORF">RIB2604_00101210</name>
</gene>
<dbReference type="CDD" id="cd06223">
    <property type="entry name" value="PRTases_typeI"/>
    <property type="match status" value="1"/>
</dbReference>
<dbReference type="Proteomes" id="UP000075230">
    <property type="component" value="Unassembled WGS sequence"/>
</dbReference>
<dbReference type="VEuPathDB" id="FungiDB:ASPFODRAFT_62070"/>
<evidence type="ECO:0000313" key="3">
    <source>
        <dbReference type="Proteomes" id="UP000075230"/>
    </source>
</evidence>
<sequence length="205" mass="22409">MTVTLPANVDQPQNDTFTSLLSQLRDRFLKPSKVRSLVRDMTATMTKSLHVDVPKDETIAIIVVLRSGLAMFDGFVDNIPEDVSTTVYHMGIFRDQASLQPVEYYNKLPVKPAHIKQAYILDPLIATGGTAAAVIITNYVRDWGIEKVTFLTMLSTPVGLGHAAAVWPEGSRFVVGAIDPDVDAKGYVQPGVGDIGDRLYGTVFD</sequence>
<comment type="caution">
    <text evidence="2">The sequence shown here is derived from an EMBL/GenBank/DDBJ whole genome shotgun (WGS) entry which is preliminary data.</text>
</comment>
<dbReference type="InterPro" id="IPR000836">
    <property type="entry name" value="PRTase_dom"/>
</dbReference>
<dbReference type="Pfam" id="PF14681">
    <property type="entry name" value="UPRTase"/>
    <property type="match status" value="1"/>
</dbReference>
<dbReference type="GO" id="GO:0016740">
    <property type="term" value="F:transferase activity"/>
    <property type="evidence" value="ECO:0007669"/>
    <property type="project" value="UniProtKB-KW"/>
</dbReference>
<proteinExistence type="predicted"/>
<dbReference type="EMBL" id="BCWF01000001">
    <property type="protein sequence ID" value="GAT18627.1"/>
    <property type="molecule type" value="Genomic_DNA"/>
</dbReference>
<accession>A0A146EX77</accession>
<reference evidence="2 3" key="1">
    <citation type="journal article" date="2016" name="DNA Res.">
        <title>Genome sequence of Aspergillus luchuensis NBRC 4314.</title>
        <authorList>
            <person name="Yamada O."/>
            <person name="Machida M."/>
            <person name="Hosoyama A."/>
            <person name="Goto M."/>
            <person name="Takahashi T."/>
            <person name="Futagami T."/>
            <person name="Yamagata Y."/>
            <person name="Takeuchi M."/>
            <person name="Kobayashi T."/>
            <person name="Koike H."/>
            <person name="Abe K."/>
            <person name="Asai K."/>
            <person name="Arita M."/>
            <person name="Fujita N."/>
            <person name="Fukuda K."/>
            <person name="Higa K."/>
            <person name="Horikawa H."/>
            <person name="Ishikawa T."/>
            <person name="Jinno K."/>
            <person name="Kato Y."/>
            <person name="Kirimura K."/>
            <person name="Mizutani O."/>
            <person name="Nakasone K."/>
            <person name="Sano M."/>
            <person name="Shiraishi Y."/>
            <person name="Tsukahara M."/>
            <person name="Gomi K."/>
        </authorList>
    </citation>
    <scope>NUCLEOTIDE SEQUENCE [LARGE SCALE GENOMIC DNA]</scope>
    <source>
        <strain evidence="2 3">RIB 2604</strain>
    </source>
</reference>
<keyword evidence="2" id="KW-0808">Transferase</keyword>
<reference evidence="3" key="2">
    <citation type="submission" date="2016-02" db="EMBL/GenBank/DDBJ databases">
        <title>Genome sequencing of Aspergillus luchuensis NBRC 4314.</title>
        <authorList>
            <person name="Yamada O."/>
        </authorList>
    </citation>
    <scope>NUCLEOTIDE SEQUENCE [LARGE SCALE GENOMIC DNA]</scope>
    <source>
        <strain evidence="3">RIB 2604</strain>
    </source>
</reference>
<dbReference type="InterPro" id="IPR029057">
    <property type="entry name" value="PRTase-like"/>
</dbReference>